<dbReference type="AlphaFoldDB" id="A0A9W4UES3"/>
<dbReference type="InterPro" id="IPR000253">
    <property type="entry name" value="FHA_dom"/>
</dbReference>
<protein>
    <submittedName>
        <fullName evidence="10">Uncharacterized protein</fullName>
    </submittedName>
</protein>
<dbReference type="InterPro" id="IPR008984">
    <property type="entry name" value="SMAD_FHA_dom_sf"/>
</dbReference>
<sequence length="748" mass="85351">MELVAEEVAVAYFEVRHRRHDSDESPEEPIEIVGNKQLYLGRNADLCDRCWDDLDISRVHLRIHCIVYDKDPGSRVPPSVYATDLSTFGTRLKKHDRETSQNEHGFLMRKNDSFLLQNGDTLYLSDTLTLNYYEYTPATEYQLTWTQECERRAFDAHYHITGRLLGSGAFGNVLVAVHQATQRQLACKIVNLKSLYRESQPPDTKLLLPFSEHHQHSHAREAGRLPSQVIRCCREVTILKDLSHPNIIGIEKVFYSTNTLYIFEELVTGGDLFSYLENKGGRLSDIETAVIIRQILKGTEYLHNCNIVHRDLKPENILMTSLEEGGRIVITDFGNARALPQNESLDDRKTRMFSLVGTWGFAAPEINRRRSTQKSLGYSKAVDLYSIGCIAAVLLSGTLLLPSYSASRQGGFSPDTVQRVSPLWDVSALDDEFDPMWRYIGSRPKDFIKRLLVVQEDRRMTAVEALDHEWFSNKQHASEFRALYKRSIKDWKPHESTLDIIEELQEVNSQSESTSIHPVAAVDLIEEAYPVSEESENLQLRDPNARIHESSPSSDNHLSPDRVQGAEPSNVQSDDLDITCVSADIPEWFEEHQHEPQASGMYSIPDSNGDLPMRDNDMREFEDSFPVIFPPGYVRRRPSELSSVVFETPIDATSESPYVQVPQSSFQIEHPTRSQKFRGTSIQTQTSIVNETPLECGGHRTHTPEPESVLFYEAPTNIVYKRRRRQHILLPSYADMFLNSQRATARHV</sequence>
<dbReference type="GO" id="GO:0005634">
    <property type="term" value="C:nucleus"/>
    <property type="evidence" value="ECO:0007669"/>
    <property type="project" value="TreeGrafter"/>
</dbReference>
<evidence type="ECO:0000313" key="11">
    <source>
        <dbReference type="Proteomes" id="UP001152607"/>
    </source>
</evidence>
<dbReference type="InterPro" id="IPR000719">
    <property type="entry name" value="Prot_kinase_dom"/>
</dbReference>
<dbReference type="GO" id="GO:0004674">
    <property type="term" value="F:protein serine/threonine kinase activity"/>
    <property type="evidence" value="ECO:0007669"/>
    <property type="project" value="UniProtKB-EC"/>
</dbReference>
<comment type="catalytic activity">
    <reaction evidence="4">
        <text>L-threonyl-[protein] + ATP = O-phospho-L-threonyl-[protein] + ADP + H(+)</text>
        <dbReference type="Rhea" id="RHEA:46608"/>
        <dbReference type="Rhea" id="RHEA-COMP:11060"/>
        <dbReference type="Rhea" id="RHEA-COMP:11605"/>
        <dbReference type="ChEBI" id="CHEBI:15378"/>
        <dbReference type="ChEBI" id="CHEBI:30013"/>
        <dbReference type="ChEBI" id="CHEBI:30616"/>
        <dbReference type="ChEBI" id="CHEBI:61977"/>
        <dbReference type="ChEBI" id="CHEBI:456216"/>
        <dbReference type="EC" id="2.7.11.1"/>
    </reaction>
</comment>
<dbReference type="PROSITE" id="PS50006">
    <property type="entry name" value="FHA_DOMAIN"/>
    <property type="match status" value="1"/>
</dbReference>
<keyword evidence="3 6" id="KW-0067">ATP-binding</keyword>
<dbReference type="Gene3D" id="3.30.200.20">
    <property type="entry name" value="Phosphorylase Kinase, domain 1"/>
    <property type="match status" value="1"/>
</dbReference>
<dbReference type="EMBL" id="CAOQHR010000004">
    <property type="protein sequence ID" value="CAI6333392.1"/>
    <property type="molecule type" value="Genomic_DNA"/>
</dbReference>
<comment type="caution">
    <text evidence="10">The sequence shown here is derived from an EMBL/GenBank/DDBJ whole genome shotgun (WGS) entry which is preliminary data.</text>
</comment>
<name>A0A9W4UES3_9PLEO</name>
<reference evidence="10" key="1">
    <citation type="submission" date="2023-01" db="EMBL/GenBank/DDBJ databases">
        <authorList>
            <person name="Van Ghelder C."/>
            <person name="Rancurel C."/>
        </authorList>
    </citation>
    <scope>NUCLEOTIDE SEQUENCE</scope>
    <source>
        <strain evidence="10">CNCM I-4278</strain>
    </source>
</reference>
<feature type="domain" description="FHA" evidence="8">
    <location>
        <begin position="38"/>
        <end position="97"/>
    </location>
</feature>
<evidence type="ECO:0000256" key="1">
    <source>
        <dbReference type="ARBA" id="ARBA00005575"/>
    </source>
</evidence>
<keyword evidence="11" id="KW-1185">Reference proteome</keyword>
<dbReference type="Gene3D" id="2.60.200.20">
    <property type="match status" value="1"/>
</dbReference>
<evidence type="ECO:0000313" key="10">
    <source>
        <dbReference type="EMBL" id="CAI6333392.1"/>
    </source>
</evidence>
<dbReference type="OrthoDB" id="74764at2759"/>
<evidence type="ECO:0000256" key="2">
    <source>
        <dbReference type="ARBA" id="ARBA00022741"/>
    </source>
</evidence>
<evidence type="ECO:0000259" key="9">
    <source>
        <dbReference type="PROSITE" id="PS50011"/>
    </source>
</evidence>
<dbReference type="PROSITE" id="PS50011">
    <property type="entry name" value="PROTEIN_KINASE_DOM"/>
    <property type="match status" value="1"/>
</dbReference>
<dbReference type="Pfam" id="PF00069">
    <property type="entry name" value="Pkinase"/>
    <property type="match status" value="1"/>
</dbReference>
<dbReference type="PANTHER" id="PTHR44167">
    <property type="entry name" value="OVARIAN-SPECIFIC SERINE/THREONINE-PROTEIN KINASE LOK-RELATED"/>
    <property type="match status" value="1"/>
</dbReference>
<evidence type="ECO:0000256" key="4">
    <source>
        <dbReference type="ARBA" id="ARBA00047899"/>
    </source>
</evidence>
<dbReference type="InterPro" id="IPR017441">
    <property type="entry name" value="Protein_kinase_ATP_BS"/>
</dbReference>
<evidence type="ECO:0000256" key="3">
    <source>
        <dbReference type="ARBA" id="ARBA00022840"/>
    </source>
</evidence>
<dbReference type="GO" id="GO:0051598">
    <property type="term" value="P:meiotic recombination checkpoint signaling"/>
    <property type="evidence" value="ECO:0007669"/>
    <property type="project" value="TreeGrafter"/>
</dbReference>
<dbReference type="PANTHER" id="PTHR44167:SF26">
    <property type="entry name" value="PROTEIN KINASE, PUTATIVE (AFU_ORTHOLOGUE AFUA_5G07950)-RELATED"/>
    <property type="match status" value="1"/>
</dbReference>
<dbReference type="Proteomes" id="UP001152607">
    <property type="component" value="Unassembled WGS sequence"/>
</dbReference>
<organism evidence="10 11">
    <name type="scientific">Periconia digitata</name>
    <dbReference type="NCBI Taxonomy" id="1303443"/>
    <lineage>
        <taxon>Eukaryota</taxon>
        <taxon>Fungi</taxon>
        <taxon>Dikarya</taxon>
        <taxon>Ascomycota</taxon>
        <taxon>Pezizomycotina</taxon>
        <taxon>Dothideomycetes</taxon>
        <taxon>Pleosporomycetidae</taxon>
        <taxon>Pleosporales</taxon>
        <taxon>Massarineae</taxon>
        <taxon>Periconiaceae</taxon>
        <taxon>Periconia</taxon>
    </lineage>
</organism>
<keyword evidence="2 6" id="KW-0547">Nucleotide-binding</keyword>
<dbReference type="GO" id="GO:0005737">
    <property type="term" value="C:cytoplasm"/>
    <property type="evidence" value="ECO:0007669"/>
    <property type="project" value="TreeGrafter"/>
</dbReference>
<evidence type="ECO:0000259" key="8">
    <source>
        <dbReference type="PROSITE" id="PS50006"/>
    </source>
</evidence>
<comment type="similarity">
    <text evidence="1">Belongs to the protein kinase superfamily. CAMK Ser/Thr protein kinase family. CHEK2 subfamily.</text>
</comment>
<dbReference type="PROSITE" id="PS00108">
    <property type="entry name" value="PROTEIN_KINASE_ST"/>
    <property type="match status" value="1"/>
</dbReference>
<evidence type="ECO:0000256" key="7">
    <source>
        <dbReference type="SAM" id="MobiDB-lite"/>
    </source>
</evidence>
<evidence type="ECO:0000256" key="6">
    <source>
        <dbReference type="PROSITE-ProRule" id="PRU10141"/>
    </source>
</evidence>
<dbReference type="InterPro" id="IPR008271">
    <property type="entry name" value="Ser/Thr_kinase_AS"/>
</dbReference>
<gene>
    <name evidence="10" type="ORF">PDIGIT_LOCUS6430</name>
</gene>
<feature type="region of interest" description="Disordered" evidence="7">
    <location>
        <begin position="533"/>
        <end position="576"/>
    </location>
</feature>
<evidence type="ECO:0000256" key="5">
    <source>
        <dbReference type="ARBA" id="ARBA00048679"/>
    </source>
</evidence>
<feature type="binding site" evidence="6">
    <location>
        <position position="188"/>
    </location>
    <ligand>
        <name>ATP</name>
        <dbReference type="ChEBI" id="CHEBI:30616"/>
    </ligand>
</feature>
<dbReference type="SMART" id="SM00220">
    <property type="entry name" value="S_TKc"/>
    <property type="match status" value="1"/>
</dbReference>
<comment type="catalytic activity">
    <reaction evidence="5">
        <text>L-seryl-[protein] + ATP = O-phospho-L-seryl-[protein] + ADP + H(+)</text>
        <dbReference type="Rhea" id="RHEA:17989"/>
        <dbReference type="Rhea" id="RHEA-COMP:9863"/>
        <dbReference type="Rhea" id="RHEA-COMP:11604"/>
        <dbReference type="ChEBI" id="CHEBI:15378"/>
        <dbReference type="ChEBI" id="CHEBI:29999"/>
        <dbReference type="ChEBI" id="CHEBI:30616"/>
        <dbReference type="ChEBI" id="CHEBI:83421"/>
        <dbReference type="ChEBI" id="CHEBI:456216"/>
        <dbReference type="EC" id="2.7.11.1"/>
    </reaction>
</comment>
<proteinExistence type="inferred from homology"/>
<dbReference type="SUPFAM" id="SSF49879">
    <property type="entry name" value="SMAD/FHA domain"/>
    <property type="match status" value="1"/>
</dbReference>
<dbReference type="InterPro" id="IPR011009">
    <property type="entry name" value="Kinase-like_dom_sf"/>
</dbReference>
<dbReference type="PROSITE" id="PS00107">
    <property type="entry name" value="PROTEIN_KINASE_ATP"/>
    <property type="match status" value="1"/>
</dbReference>
<accession>A0A9W4UES3</accession>
<dbReference type="SUPFAM" id="SSF56112">
    <property type="entry name" value="Protein kinase-like (PK-like)"/>
    <property type="match status" value="1"/>
</dbReference>
<feature type="domain" description="Protein kinase" evidence="9">
    <location>
        <begin position="159"/>
        <end position="471"/>
    </location>
</feature>
<dbReference type="GO" id="GO:0005524">
    <property type="term" value="F:ATP binding"/>
    <property type="evidence" value="ECO:0007669"/>
    <property type="project" value="UniProtKB-UniRule"/>
</dbReference>
<dbReference type="Gene3D" id="1.10.510.10">
    <property type="entry name" value="Transferase(Phosphotransferase) domain 1"/>
    <property type="match status" value="1"/>
</dbReference>